<keyword evidence="3" id="KW-0969">Cilium</keyword>
<evidence type="ECO:0000313" key="4">
    <source>
        <dbReference type="Proteomes" id="UP000199602"/>
    </source>
</evidence>
<keyword evidence="1" id="KW-0547">Nucleotide-binding</keyword>
<evidence type="ECO:0000313" key="3">
    <source>
        <dbReference type="EMBL" id="SDN41103.1"/>
    </source>
</evidence>
<name>A0A1H0B6Y2_9BACT</name>
<dbReference type="PIRSF" id="PIRSF003092">
    <property type="entry name" value="MinD"/>
    <property type="match status" value="1"/>
</dbReference>
<keyword evidence="4" id="KW-1185">Reference proteome</keyword>
<gene>
    <name evidence="3" type="ORF">SAMN04488516_10252</name>
</gene>
<dbReference type="PANTHER" id="PTHR43384">
    <property type="entry name" value="SEPTUM SITE-DETERMINING PROTEIN MIND HOMOLOG, CHLOROPLASTIC-RELATED"/>
    <property type="match status" value="1"/>
</dbReference>
<dbReference type="RefSeq" id="WP_092063022.1">
    <property type="nucleotide sequence ID" value="NZ_FNIN01000002.1"/>
</dbReference>
<keyword evidence="3" id="KW-0966">Cell projection</keyword>
<dbReference type="SUPFAM" id="SSF52540">
    <property type="entry name" value="P-loop containing nucleoside triphosphate hydrolases"/>
    <property type="match status" value="1"/>
</dbReference>
<dbReference type="InterPro" id="IPR050625">
    <property type="entry name" value="ParA/MinD_ATPase"/>
</dbReference>
<keyword evidence="2" id="KW-0067">ATP-binding</keyword>
<keyword evidence="3" id="KW-0282">Flagellum</keyword>
<dbReference type="InterPro" id="IPR027417">
    <property type="entry name" value="P-loop_NTPase"/>
</dbReference>
<dbReference type="GO" id="GO:0005524">
    <property type="term" value="F:ATP binding"/>
    <property type="evidence" value="ECO:0007669"/>
    <property type="project" value="UniProtKB-KW"/>
</dbReference>
<proteinExistence type="predicted"/>
<dbReference type="InterPro" id="IPR033875">
    <property type="entry name" value="FlhG"/>
</dbReference>
<dbReference type="STRING" id="206665.SAMN04488516_10252"/>
<evidence type="ECO:0000256" key="1">
    <source>
        <dbReference type="ARBA" id="ARBA00022741"/>
    </source>
</evidence>
<dbReference type="OrthoDB" id="9773088at2"/>
<dbReference type="Pfam" id="PF10609">
    <property type="entry name" value="ParA"/>
    <property type="match status" value="1"/>
</dbReference>
<dbReference type="InterPro" id="IPR025501">
    <property type="entry name" value="MinD_FleN"/>
</dbReference>
<dbReference type="GO" id="GO:0016887">
    <property type="term" value="F:ATP hydrolysis activity"/>
    <property type="evidence" value="ECO:0007669"/>
    <property type="project" value="TreeGrafter"/>
</dbReference>
<organism evidence="3 4">
    <name type="scientific">Desulfonauticus submarinus</name>
    <dbReference type="NCBI Taxonomy" id="206665"/>
    <lineage>
        <taxon>Bacteria</taxon>
        <taxon>Pseudomonadati</taxon>
        <taxon>Thermodesulfobacteriota</taxon>
        <taxon>Desulfovibrionia</taxon>
        <taxon>Desulfovibrionales</taxon>
        <taxon>Desulfonauticaceae</taxon>
        <taxon>Desulfonauticus</taxon>
    </lineage>
</organism>
<protein>
    <submittedName>
        <fullName evidence="3">Flagellar biosynthesis protein FlhG</fullName>
    </submittedName>
</protein>
<dbReference type="InterPro" id="IPR033756">
    <property type="entry name" value="YlxH/NBP35"/>
</dbReference>
<dbReference type="AlphaFoldDB" id="A0A1H0B6Y2"/>
<dbReference type="CDD" id="cd02038">
    <property type="entry name" value="FlhG-like"/>
    <property type="match status" value="1"/>
</dbReference>
<dbReference type="GO" id="GO:0009898">
    <property type="term" value="C:cytoplasmic side of plasma membrane"/>
    <property type="evidence" value="ECO:0007669"/>
    <property type="project" value="TreeGrafter"/>
</dbReference>
<dbReference type="EMBL" id="FNIN01000002">
    <property type="protein sequence ID" value="SDN41103.1"/>
    <property type="molecule type" value="Genomic_DNA"/>
</dbReference>
<dbReference type="Proteomes" id="UP000199602">
    <property type="component" value="Unassembled WGS sequence"/>
</dbReference>
<reference evidence="3 4" key="1">
    <citation type="submission" date="2016-10" db="EMBL/GenBank/DDBJ databases">
        <authorList>
            <person name="de Groot N.N."/>
        </authorList>
    </citation>
    <scope>NUCLEOTIDE SEQUENCE [LARGE SCALE GENOMIC DNA]</scope>
    <source>
        <strain evidence="3 4">DSM 15269</strain>
    </source>
</reference>
<dbReference type="GO" id="GO:0005829">
    <property type="term" value="C:cytosol"/>
    <property type="evidence" value="ECO:0007669"/>
    <property type="project" value="TreeGrafter"/>
</dbReference>
<dbReference type="GO" id="GO:0051782">
    <property type="term" value="P:negative regulation of cell division"/>
    <property type="evidence" value="ECO:0007669"/>
    <property type="project" value="TreeGrafter"/>
</dbReference>
<dbReference type="Gene3D" id="3.40.50.300">
    <property type="entry name" value="P-loop containing nucleotide triphosphate hydrolases"/>
    <property type="match status" value="1"/>
</dbReference>
<sequence length="270" mass="30252">MAFAPIVFSVTSGKGGVGKTNISVSLAYALASLNQRVVLLDGDLGLGNIDVLLGLTPPYNLLHLLRGEKKLKEILYPTDFGFSILPAASGMLEMTTLSNGQKLELLEAMDPLENEVDYLIVDTGAGIHDHVIYFNLAVERRIIVMTTEPTSLTDAYALIKILKNKHKVNNFEIIINMAPDLAQGKETFKKLYLACDKFLDSVSLNLLGIVPLEKKIRKYVQKQKPFMQDKSLKSTKVINQIAKTILNWPKKRELDGNIKFFWKKLLFQNE</sequence>
<accession>A0A1H0B6Y2</accession>
<evidence type="ECO:0000256" key="2">
    <source>
        <dbReference type="ARBA" id="ARBA00022840"/>
    </source>
</evidence>
<dbReference type="PANTHER" id="PTHR43384:SF4">
    <property type="entry name" value="CELLULOSE BIOSYNTHESIS PROTEIN BCSQ-RELATED"/>
    <property type="match status" value="1"/>
</dbReference>